<keyword evidence="1" id="KW-1133">Transmembrane helix</keyword>
<reference evidence="3" key="1">
    <citation type="journal article" date="2019" name="Int. J. Syst. Evol. Microbiol.">
        <title>The Global Catalogue of Microorganisms (GCM) 10K type strain sequencing project: providing services to taxonomists for standard genome sequencing and annotation.</title>
        <authorList>
            <consortium name="The Broad Institute Genomics Platform"/>
            <consortium name="The Broad Institute Genome Sequencing Center for Infectious Disease"/>
            <person name="Wu L."/>
            <person name="Ma J."/>
        </authorList>
    </citation>
    <scope>NUCLEOTIDE SEQUENCE [LARGE SCALE GENOMIC DNA]</scope>
    <source>
        <strain evidence="3">JCM 18127</strain>
    </source>
</reference>
<protein>
    <submittedName>
        <fullName evidence="2">Uncharacterized protein</fullName>
    </submittedName>
</protein>
<keyword evidence="3" id="KW-1185">Reference proteome</keyword>
<evidence type="ECO:0000313" key="2">
    <source>
        <dbReference type="EMBL" id="GAA4696740.1"/>
    </source>
</evidence>
<comment type="caution">
    <text evidence="2">The sequence shown here is derived from an EMBL/GenBank/DDBJ whole genome shotgun (WGS) entry which is preliminary data.</text>
</comment>
<evidence type="ECO:0000313" key="3">
    <source>
        <dbReference type="Proteomes" id="UP001500621"/>
    </source>
</evidence>
<evidence type="ECO:0000256" key="1">
    <source>
        <dbReference type="SAM" id="Phobius"/>
    </source>
</evidence>
<keyword evidence="1" id="KW-0812">Transmembrane</keyword>
<name>A0ABP8WWX5_9ACTN</name>
<dbReference type="EMBL" id="BAABIM010000004">
    <property type="protein sequence ID" value="GAA4696740.1"/>
    <property type="molecule type" value="Genomic_DNA"/>
</dbReference>
<accession>A0ABP8WWX5</accession>
<dbReference type="Proteomes" id="UP001500621">
    <property type="component" value="Unassembled WGS sequence"/>
</dbReference>
<keyword evidence="1" id="KW-0472">Membrane</keyword>
<feature type="transmembrane region" description="Helical" evidence="1">
    <location>
        <begin position="27"/>
        <end position="43"/>
    </location>
</feature>
<gene>
    <name evidence="2" type="ORF">GCM10023226_39040</name>
</gene>
<proteinExistence type="predicted"/>
<dbReference type="RefSeq" id="WP_345270315.1">
    <property type="nucleotide sequence ID" value="NZ_BAABIM010000004.1"/>
</dbReference>
<sequence>MDPLLAPLLVVVQHLGALHPFETGLTLVLAFGPFVLLGVVVWIRRRQDAAGLPDAEPAEPAPDQRAR</sequence>
<organism evidence="2 3">
    <name type="scientific">Nocardioides nanhaiensis</name>
    <dbReference type="NCBI Taxonomy" id="1476871"/>
    <lineage>
        <taxon>Bacteria</taxon>
        <taxon>Bacillati</taxon>
        <taxon>Actinomycetota</taxon>
        <taxon>Actinomycetes</taxon>
        <taxon>Propionibacteriales</taxon>
        <taxon>Nocardioidaceae</taxon>
        <taxon>Nocardioides</taxon>
    </lineage>
</organism>